<evidence type="ECO:0000313" key="1">
    <source>
        <dbReference type="EMBL" id="KAF9487506.1"/>
    </source>
</evidence>
<sequence length="163" mass="17626">MDAPIADKTDILPRYLGRECLNLRGAKLLTYAPTTYDLTKLATADLQTCRPSTCEVAHLPTTNLPTYQPPTCAPPTCAPPTCAPPTSDLRPASQIEAADALRKHFLHQKGVPNIQTMCQLMHSAFVALLCPPHLKDTAIACPTDQALLLLALAGPASRQRFQL</sequence>
<keyword evidence="2" id="KW-1185">Reference proteome</keyword>
<accession>A0A9P6D0F0</accession>
<name>A0A9P6D0F0_PLEER</name>
<dbReference type="Proteomes" id="UP000807025">
    <property type="component" value="Unassembled WGS sequence"/>
</dbReference>
<reference evidence="1" key="1">
    <citation type="submission" date="2020-11" db="EMBL/GenBank/DDBJ databases">
        <authorList>
            <consortium name="DOE Joint Genome Institute"/>
            <person name="Ahrendt S."/>
            <person name="Riley R."/>
            <person name="Andreopoulos W."/>
            <person name="Labutti K."/>
            <person name="Pangilinan J."/>
            <person name="Ruiz-Duenas F.J."/>
            <person name="Barrasa J.M."/>
            <person name="Sanchez-Garcia M."/>
            <person name="Camarero S."/>
            <person name="Miyauchi S."/>
            <person name="Serrano A."/>
            <person name="Linde D."/>
            <person name="Babiker R."/>
            <person name="Drula E."/>
            <person name="Ayuso-Fernandez I."/>
            <person name="Pacheco R."/>
            <person name="Padilla G."/>
            <person name="Ferreira P."/>
            <person name="Barriuso J."/>
            <person name="Kellner H."/>
            <person name="Castanera R."/>
            <person name="Alfaro M."/>
            <person name="Ramirez L."/>
            <person name="Pisabarro A.G."/>
            <person name="Kuo A."/>
            <person name="Tritt A."/>
            <person name="Lipzen A."/>
            <person name="He G."/>
            <person name="Yan M."/>
            <person name="Ng V."/>
            <person name="Cullen D."/>
            <person name="Martin F."/>
            <person name="Rosso M.-N."/>
            <person name="Henrissat B."/>
            <person name="Hibbett D."/>
            <person name="Martinez A.T."/>
            <person name="Grigoriev I.V."/>
        </authorList>
    </citation>
    <scope>NUCLEOTIDE SEQUENCE</scope>
    <source>
        <strain evidence="1">ATCC 90797</strain>
    </source>
</reference>
<comment type="caution">
    <text evidence="1">The sequence shown here is derived from an EMBL/GenBank/DDBJ whole genome shotgun (WGS) entry which is preliminary data.</text>
</comment>
<protein>
    <submittedName>
        <fullName evidence="1">Uncharacterized protein</fullName>
    </submittedName>
</protein>
<organism evidence="1 2">
    <name type="scientific">Pleurotus eryngii</name>
    <name type="common">Boletus of the steppes</name>
    <dbReference type="NCBI Taxonomy" id="5323"/>
    <lineage>
        <taxon>Eukaryota</taxon>
        <taxon>Fungi</taxon>
        <taxon>Dikarya</taxon>
        <taxon>Basidiomycota</taxon>
        <taxon>Agaricomycotina</taxon>
        <taxon>Agaricomycetes</taxon>
        <taxon>Agaricomycetidae</taxon>
        <taxon>Agaricales</taxon>
        <taxon>Pleurotineae</taxon>
        <taxon>Pleurotaceae</taxon>
        <taxon>Pleurotus</taxon>
    </lineage>
</organism>
<proteinExistence type="predicted"/>
<dbReference type="EMBL" id="MU154772">
    <property type="protein sequence ID" value="KAF9487506.1"/>
    <property type="molecule type" value="Genomic_DNA"/>
</dbReference>
<evidence type="ECO:0000313" key="2">
    <source>
        <dbReference type="Proteomes" id="UP000807025"/>
    </source>
</evidence>
<gene>
    <name evidence="1" type="ORF">BDN71DRAFT_1513914</name>
</gene>
<dbReference type="AlphaFoldDB" id="A0A9P6D0F0"/>